<dbReference type="InterPro" id="IPR001878">
    <property type="entry name" value="Znf_CCHC"/>
</dbReference>
<dbReference type="InterPro" id="IPR006564">
    <property type="entry name" value="Znf_PMZ"/>
</dbReference>
<keyword evidence="3" id="KW-0862">Zinc</keyword>
<dbReference type="GO" id="GO:0008270">
    <property type="term" value="F:zinc ion binding"/>
    <property type="evidence" value="ECO:0007669"/>
    <property type="project" value="UniProtKB-KW"/>
</dbReference>
<evidence type="ECO:0000256" key="3">
    <source>
        <dbReference type="ARBA" id="ARBA00022833"/>
    </source>
</evidence>
<dbReference type="Pfam" id="PF04434">
    <property type="entry name" value="SWIM"/>
    <property type="match status" value="1"/>
</dbReference>
<accession>A0A6P6TT18</accession>
<evidence type="ECO:0000259" key="7">
    <source>
        <dbReference type="PROSITE" id="PS50966"/>
    </source>
</evidence>
<dbReference type="Proteomes" id="UP001652660">
    <property type="component" value="Chromosome 8e"/>
</dbReference>
<feature type="compositionally biased region" description="Polar residues" evidence="5">
    <location>
        <begin position="439"/>
        <end position="462"/>
    </location>
</feature>
<evidence type="ECO:0000256" key="1">
    <source>
        <dbReference type="ARBA" id="ARBA00022723"/>
    </source>
</evidence>
<evidence type="ECO:0000259" key="6">
    <source>
        <dbReference type="PROSITE" id="PS50158"/>
    </source>
</evidence>
<reference evidence="8" key="1">
    <citation type="journal article" date="2025" name="Foods">
        <title>Unveiling the Microbial Signatures of Arabica Coffee Cherries: Insights into Ripeness Specific Diversity, Functional Traits, and Implications for Quality and Safety.</title>
        <authorList>
            <consortium name="RefSeq"/>
            <person name="Tenea G.N."/>
            <person name="Cifuentes V."/>
            <person name="Reyes P."/>
            <person name="Cevallos-Vallejos M."/>
        </authorList>
    </citation>
    <scope>NUCLEOTIDE SEQUENCE [LARGE SCALE GENOMIC DNA]</scope>
</reference>
<dbReference type="AlphaFoldDB" id="A0A6P6TT18"/>
<dbReference type="PROSITE" id="PS50158">
    <property type="entry name" value="ZF_CCHC"/>
    <property type="match status" value="1"/>
</dbReference>
<evidence type="ECO:0008006" key="10">
    <source>
        <dbReference type="Google" id="ProtNLM"/>
    </source>
</evidence>
<dbReference type="PANTHER" id="PTHR31973">
    <property type="entry name" value="POLYPROTEIN, PUTATIVE-RELATED"/>
    <property type="match status" value="1"/>
</dbReference>
<evidence type="ECO:0000256" key="2">
    <source>
        <dbReference type="ARBA" id="ARBA00022771"/>
    </source>
</evidence>
<keyword evidence="8" id="KW-1185">Reference proteome</keyword>
<name>A0A6P6TT18_COFAR</name>
<feature type="domain" description="CCHC-type" evidence="6">
    <location>
        <begin position="427"/>
        <end position="442"/>
    </location>
</feature>
<feature type="compositionally biased region" description="Polar residues" evidence="5">
    <location>
        <begin position="469"/>
        <end position="478"/>
    </location>
</feature>
<proteinExistence type="predicted"/>
<organism evidence="8 9">
    <name type="scientific">Coffea arabica</name>
    <name type="common">Arabian coffee</name>
    <dbReference type="NCBI Taxonomy" id="13443"/>
    <lineage>
        <taxon>Eukaryota</taxon>
        <taxon>Viridiplantae</taxon>
        <taxon>Streptophyta</taxon>
        <taxon>Embryophyta</taxon>
        <taxon>Tracheophyta</taxon>
        <taxon>Spermatophyta</taxon>
        <taxon>Magnoliopsida</taxon>
        <taxon>eudicotyledons</taxon>
        <taxon>Gunneridae</taxon>
        <taxon>Pentapetalae</taxon>
        <taxon>asterids</taxon>
        <taxon>lamiids</taxon>
        <taxon>Gentianales</taxon>
        <taxon>Rubiaceae</taxon>
        <taxon>Ixoroideae</taxon>
        <taxon>Gardenieae complex</taxon>
        <taxon>Bertiereae - Coffeeae clade</taxon>
        <taxon>Coffeeae</taxon>
        <taxon>Coffea</taxon>
    </lineage>
</organism>
<evidence type="ECO:0000256" key="5">
    <source>
        <dbReference type="SAM" id="MobiDB-lite"/>
    </source>
</evidence>
<dbReference type="GeneID" id="113703853"/>
<protein>
    <recommendedName>
        <fullName evidence="10">SWIM-type domain-containing protein</fullName>
    </recommendedName>
</protein>
<dbReference type="InterPro" id="IPR007527">
    <property type="entry name" value="Znf_SWIM"/>
</dbReference>
<evidence type="ECO:0000256" key="4">
    <source>
        <dbReference type="PROSITE-ProRule" id="PRU00047"/>
    </source>
</evidence>
<gene>
    <name evidence="9" type="primary">LOC113703853</name>
</gene>
<dbReference type="SMART" id="SM00575">
    <property type="entry name" value="ZnF_PMZ"/>
    <property type="match status" value="1"/>
</dbReference>
<dbReference type="OrthoDB" id="1683089at2759"/>
<feature type="domain" description="SWIM-type" evidence="7">
    <location>
        <begin position="316"/>
        <end position="348"/>
    </location>
</feature>
<dbReference type="InterPro" id="IPR018289">
    <property type="entry name" value="MULE_transposase_dom"/>
</dbReference>
<dbReference type="Pfam" id="PF10551">
    <property type="entry name" value="MULE"/>
    <property type="match status" value="1"/>
</dbReference>
<evidence type="ECO:0000313" key="8">
    <source>
        <dbReference type="Proteomes" id="UP001652660"/>
    </source>
</evidence>
<sequence>MIKGSAEQQYKRIWEYCVEIKKTHEGSTMEVMFTPFRGPGGNPKFMRLYCCLEPLKKGFKDDLRPLIALDECHLKGTYRGQLLTAIAADPNNGWWPIAWAVVEREATEQWAWFLKYLNDDLEIENQFHYTFISDQQKGLDRALAEVLPNCEHRYCVQHMYRNFKKKYPGLPLKDKLWSIANSTTEELYNKAMAELKDFDNEAYQWVKNAPAPRHWCKAFFPTHTKSDMLVNNLCESFNAHILEARDQPIITMLEMIREYLMDRIRKRKSAMERYDSPTGPLINEIIENRVKIASQWMPIWNTMHGYQVKGPRGAQFAVDMEKKNCSCKLWEGSGIPCCHAIAAILLRNEDPRQYLNVCYSRGLFLKLYENVLQLISGEDHWPPSTMPELEPPVSVTQPGRPRKARRRDTTEGKNHGRRLRRRVIIHCRKCGEAGHNVATCKQPTNEQGQQDTSTEPVTQQPNARRRRQTVSTTNNVHF</sequence>
<feature type="region of interest" description="Disordered" evidence="5">
    <location>
        <begin position="383"/>
        <end position="418"/>
    </location>
</feature>
<dbReference type="RefSeq" id="XP_027081137.2">
    <property type="nucleotide sequence ID" value="XM_027225336.2"/>
</dbReference>
<dbReference type="PANTHER" id="PTHR31973:SF187">
    <property type="entry name" value="MUTATOR TRANSPOSASE MUDRA PROTEIN"/>
    <property type="match status" value="1"/>
</dbReference>
<evidence type="ECO:0000313" key="9">
    <source>
        <dbReference type="RefSeq" id="XP_027081137.2"/>
    </source>
</evidence>
<dbReference type="PROSITE" id="PS50966">
    <property type="entry name" value="ZF_SWIM"/>
    <property type="match status" value="1"/>
</dbReference>
<feature type="region of interest" description="Disordered" evidence="5">
    <location>
        <begin position="438"/>
        <end position="478"/>
    </location>
</feature>
<keyword evidence="1" id="KW-0479">Metal-binding</keyword>
<keyword evidence="2 4" id="KW-0863">Zinc-finger</keyword>
<dbReference type="GO" id="GO:0003676">
    <property type="term" value="F:nucleic acid binding"/>
    <property type="evidence" value="ECO:0007669"/>
    <property type="project" value="InterPro"/>
</dbReference>
<reference evidence="9" key="2">
    <citation type="submission" date="2025-08" db="UniProtKB">
        <authorList>
            <consortium name="RefSeq"/>
        </authorList>
    </citation>
    <scope>IDENTIFICATION</scope>
    <source>
        <tissue evidence="9">Leaves</tissue>
    </source>
</reference>